<name>A0AAE3SVB4_9HYPH</name>
<reference evidence="1" key="1">
    <citation type="submission" date="2022-07" db="EMBL/GenBank/DDBJ databases">
        <title>Ectorhizobium quercum gen.nov., sp. nov.</title>
        <authorList>
            <person name="Ma T."/>
            <person name="Li Y."/>
        </authorList>
    </citation>
    <scope>NUCLEOTIDE SEQUENCE</scope>
    <source>
        <strain evidence="1">BDR2-2</strain>
    </source>
</reference>
<accession>A0AAE3SVB4</accession>
<organism evidence="1 2">
    <name type="scientific">Ectorhizobium quercum</name>
    <dbReference type="NCBI Taxonomy" id="2965071"/>
    <lineage>
        <taxon>Bacteria</taxon>
        <taxon>Pseudomonadati</taxon>
        <taxon>Pseudomonadota</taxon>
        <taxon>Alphaproteobacteria</taxon>
        <taxon>Hyphomicrobiales</taxon>
        <taxon>Rhizobiaceae</taxon>
        <taxon>Ectorhizobium</taxon>
    </lineage>
</organism>
<dbReference type="Proteomes" id="UP001208771">
    <property type="component" value="Unassembled WGS sequence"/>
</dbReference>
<dbReference type="EMBL" id="JANFPI010000004">
    <property type="protein sequence ID" value="MCX8998150.1"/>
    <property type="molecule type" value="Genomic_DNA"/>
</dbReference>
<keyword evidence="2" id="KW-1185">Reference proteome</keyword>
<dbReference type="RefSeq" id="WP_306411937.1">
    <property type="nucleotide sequence ID" value="NZ_JANFPI010000004.1"/>
</dbReference>
<proteinExistence type="predicted"/>
<evidence type="ECO:0000313" key="2">
    <source>
        <dbReference type="Proteomes" id="UP001208771"/>
    </source>
</evidence>
<sequence length="59" mass="7003">MTSLLSFNSIASFFRELIEAQLRPLPGTETSARYSDEDDDDRVDERELEYFYWGLFPVY</sequence>
<gene>
    <name evidence="1" type="ORF">NOF55_13645</name>
</gene>
<comment type="caution">
    <text evidence="1">The sequence shown here is derived from an EMBL/GenBank/DDBJ whole genome shotgun (WGS) entry which is preliminary data.</text>
</comment>
<dbReference type="AlphaFoldDB" id="A0AAE3SVB4"/>
<protein>
    <submittedName>
        <fullName evidence="1">Uncharacterized protein</fullName>
    </submittedName>
</protein>
<evidence type="ECO:0000313" key="1">
    <source>
        <dbReference type="EMBL" id="MCX8998150.1"/>
    </source>
</evidence>